<reference evidence="1 2" key="1">
    <citation type="submission" date="2024-09" db="EMBL/GenBank/DDBJ databases">
        <authorList>
            <person name="Sun Q."/>
            <person name="Mori K."/>
        </authorList>
    </citation>
    <scope>NUCLEOTIDE SEQUENCE [LARGE SCALE GENOMIC DNA]</scope>
    <source>
        <strain evidence="1 2">CECT 9424</strain>
    </source>
</reference>
<name>A0ABV5I2N9_9RHOB</name>
<comment type="caution">
    <text evidence="1">The sequence shown here is derived from an EMBL/GenBank/DDBJ whole genome shotgun (WGS) entry which is preliminary data.</text>
</comment>
<accession>A0ABV5I2N9</accession>
<evidence type="ECO:0000313" key="1">
    <source>
        <dbReference type="EMBL" id="MFB9150966.1"/>
    </source>
</evidence>
<evidence type="ECO:0000313" key="2">
    <source>
        <dbReference type="Proteomes" id="UP001589670"/>
    </source>
</evidence>
<organism evidence="1 2">
    <name type="scientific">Roseovarius ramblicola</name>
    <dbReference type="NCBI Taxonomy" id="2022336"/>
    <lineage>
        <taxon>Bacteria</taxon>
        <taxon>Pseudomonadati</taxon>
        <taxon>Pseudomonadota</taxon>
        <taxon>Alphaproteobacteria</taxon>
        <taxon>Rhodobacterales</taxon>
        <taxon>Roseobacteraceae</taxon>
        <taxon>Roseovarius</taxon>
    </lineage>
</organism>
<dbReference type="EMBL" id="JBHMEC010000023">
    <property type="protein sequence ID" value="MFB9150966.1"/>
    <property type="molecule type" value="Genomic_DNA"/>
</dbReference>
<keyword evidence="2" id="KW-1185">Reference proteome</keyword>
<proteinExistence type="predicted"/>
<gene>
    <name evidence="1" type="ORF">ACFFU4_14520</name>
</gene>
<dbReference type="RefSeq" id="WP_377070530.1">
    <property type="nucleotide sequence ID" value="NZ_JBHMEC010000023.1"/>
</dbReference>
<protein>
    <submittedName>
        <fullName evidence="1">Uncharacterized protein</fullName>
    </submittedName>
</protein>
<dbReference type="Proteomes" id="UP001589670">
    <property type="component" value="Unassembled WGS sequence"/>
</dbReference>
<sequence length="111" mass="12342">MTLSEFAKQLPAEFTEQEFVDLMNRVIELKSVVDMPEAERDALFDGAQYLVDFILLVREVKGELNSPEGRPVVAYRGPFVPNALTRPDGVAVDPTALETLGVGEGEKYLDR</sequence>